<organism evidence="2 3">
    <name type="scientific">SAR92 clade bacterium H455</name>
    <dbReference type="NCBI Taxonomy" id="2974818"/>
    <lineage>
        <taxon>Bacteria</taxon>
        <taxon>Pseudomonadati</taxon>
        <taxon>Pseudomonadota</taxon>
        <taxon>Gammaproteobacteria</taxon>
        <taxon>Cellvibrionales</taxon>
        <taxon>Porticoccaceae</taxon>
        <taxon>SAR92 clade</taxon>
    </lineage>
</organism>
<sequence>MNIQKYFKAGLMITVLLSNYAVAEITASEKNSDEFVFDQWPGKSLKVFLALPEEVRKDTPIVIVLHGNSRNAKTYRDAWEKTAIEENVIAVVPEFSAWDYPKRQYILGNMSTPSGKPVAPDQWVFAAIEPLFDQLRKQLGTEVKHYSLYGHSAGSQVAHRLLYFVPDNRAQRIVLANAGFYTMPVSTVDYPQGLGGVEVSDDSLKKAYAKRVIILLGDRDNNPRHKSLNRELESLRQGPHRFSRGHNFYKNSLFKASILLKVPFNWSLSIASGVSHSNQNIIPFAAPLLLGGPLVVN</sequence>
<feature type="signal peptide" evidence="1">
    <location>
        <begin position="1"/>
        <end position="23"/>
    </location>
</feature>
<proteinExistence type="predicted"/>
<evidence type="ECO:0000313" key="2">
    <source>
        <dbReference type="EMBL" id="UVW35442.1"/>
    </source>
</evidence>
<protein>
    <recommendedName>
        <fullName evidence="4">Alpha/beta hydrolase</fullName>
    </recommendedName>
</protein>
<accession>A0ABY5TNM1</accession>
<feature type="chain" id="PRO_5045150318" description="Alpha/beta hydrolase" evidence="1">
    <location>
        <begin position="24"/>
        <end position="297"/>
    </location>
</feature>
<dbReference type="SUPFAM" id="SSF53474">
    <property type="entry name" value="alpha/beta-Hydrolases"/>
    <property type="match status" value="1"/>
</dbReference>
<name>A0ABY5TNM1_9GAMM</name>
<reference evidence="2" key="1">
    <citation type="submission" date="2022-08" db="EMBL/GenBank/DDBJ databases">
        <title>Catabolic pathway analysis in culturable SAR92 clade bacteria reveals their overlooked roles in DMSP degradation in coastal seas.</title>
        <authorList>
            <person name="He X."/>
            <person name="Zhang X."/>
            <person name="Zhang Y."/>
        </authorList>
    </citation>
    <scope>NUCLEOTIDE SEQUENCE</scope>
    <source>
        <strain evidence="2">H455</strain>
    </source>
</reference>
<dbReference type="Gene3D" id="3.40.50.1820">
    <property type="entry name" value="alpha/beta hydrolase"/>
    <property type="match status" value="1"/>
</dbReference>
<evidence type="ECO:0008006" key="4">
    <source>
        <dbReference type="Google" id="ProtNLM"/>
    </source>
</evidence>
<dbReference type="InterPro" id="IPR029058">
    <property type="entry name" value="AB_hydrolase_fold"/>
</dbReference>
<evidence type="ECO:0000313" key="3">
    <source>
        <dbReference type="Proteomes" id="UP001059934"/>
    </source>
</evidence>
<dbReference type="Proteomes" id="UP001059934">
    <property type="component" value="Chromosome"/>
</dbReference>
<gene>
    <name evidence="2" type="ORF">NYF23_02245</name>
</gene>
<keyword evidence="3" id="KW-1185">Reference proteome</keyword>
<keyword evidence="1" id="KW-0732">Signal</keyword>
<dbReference type="EMBL" id="CP103416">
    <property type="protein sequence ID" value="UVW35442.1"/>
    <property type="molecule type" value="Genomic_DNA"/>
</dbReference>
<evidence type="ECO:0000256" key="1">
    <source>
        <dbReference type="SAM" id="SignalP"/>
    </source>
</evidence>